<organism evidence="9 10">
    <name type="scientific">Chitinophaga oryziterrae</name>
    <dbReference type="NCBI Taxonomy" id="1031224"/>
    <lineage>
        <taxon>Bacteria</taxon>
        <taxon>Pseudomonadati</taxon>
        <taxon>Bacteroidota</taxon>
        <taxon>Chitinophagia</taxon>
        <taxon>Chitinophagales</taxon>
        <taxon>Chitinophagaceae</taxon>
        <taxon>Chitinophaga</taxon>
    </lineage>
</organism>
<dbReference type="InterPro" id="IPR018584">
    <property type="entry name" value="GT87"/>
</dbReference>
<evidence type="ECO:0000313" key="10">
    <source>
        <dbReference type="Proteomes" id="UP000468388"/>
    </source>
</evidence>
<keyword evidence="2" id="KW-1003">Cell membrane</keyword>
<dbReference type="Pfam" id="PF09594">
    <property type="entry name" value="GT87"/>
    <property type="match status" value="1"/>
</dbReference>
<feature type="transmembrane region" description="Helical" evidence="8">
    <location>
        <begin position="312"/>
        <end position="329"/>
    </location>
</feature>
<feature type="transmembrane region" description="Helical" evidence="8">
    <location>
        <begin position="20"/>
        <end position="37"/>
    </location>
</feature>
<feature type="transmembrane region" description="Helical" evidence="8">
    <location>
        <begin position="335"/>
        <end position="352"/>
    </location>
</feature>
<evidence type="ECO:0000256" key="1">
    <source>
        <dbReference type="ARBA" id="ARBA00004651"/>
    </source>
</evidence>
<comment type="caution">
    <text evidence="9">The sequence shown here is derived from an EMBL/GenBank/DDBJ whole genome shotgun (WGS) entry which is preliminary data.</text>
</comment>
<evidence type="ECO:0000256" key="6">
    <source>
        <dbReference type="ARBA" id="ARBA00023136"/>
    </source>
</evidence>
<feature type="transmembrane region" description="Helical" evidence="8">
    <location>
        <begin position="364"/>
        <end position="382"/>
    </location>
</feature>
<evidence type="ECO:0000256" key="4">
    <source>
        <dbReference type="ARBA" id="ARBA00022692"/>
    </source>
</evidence>
<evidence type="ECO:0000256" key="5">
    <source>
        <dbReference type="ARBA" id="ARBA00022989"/>
    </source>
</evidence>
<keyword evidence="5 8" id="KW-1133">Transmembrane helix</keyword>
<evidence type="ECO:0000256" key="3">
    <source>
        <dbReference type="ARBA" id="ARBA00022679"/>
    </source>
</evidence>
<dbReference type="Proteomes" id="UP000468388">
    <property type="component" value="Unassembled WGS sequence"/>
</dbReference>
<evidence type="ECO:0000256" key="2">
    <source>
        <dbReference type="ARBA" id="ARBA00022475"/>
    </source>
</evidence>
<feature type="transmembrane region" description="Helical" evidence="8">
    <location>
        <begin position="82"/>
        <end position="103"/>
    </location>
</feature>
<accession>A0A6N8J7E3</accession>
<feature type="transmembrane region" description="Helical" evidence="8">
    <location>
        <begin position="200"/>
        <end position="220"/>
    </location>
</feature>
<keyword evidence="4 8" id="KW-0812">Transmembrane</keyword>
<dbReference type="GO" id="GO:0016758">
    <property type="term" value="F:hexosyltransferase activity"/>
    <property type="evidence" value="ECO:0007669"/>
    <property type="project" value="InterPro"/>
</dbReference>
<evidence type="ECO:0000313" key="9">
    <source>
        <dbReference type="EMBL" id="MVT40963.1"/>
    </source>
</evidence>
<comment type="similarity">
    <text evidence="7">Belongs to the glycosyltransferase 87 family.</text>
</comment>
<protein>
    <submittedName>
        <fullName evidence="9">DUF2029 domain-containing protein</fullName>
    </submittedName>
</protein>
<keyword evidence="3" id="KW-0808">Transferase</keyword>
<reference evidence="9 10" key="1">
    <citation type="submission" date="2019-12" db="EMBL/GenBank/DDBJ databases">
        <title>The draft genomic sequence of strain Chitinophaga oryziterrae JCM 16595.</title>
        <authorList>
            <person name="Zhang X."/>
        </authorList>
    </citation>
    <scope>NUCLEOTIDE SEQUENCE [LARGE SCALE GENOMIC DNA]</scope>
    <source>
        <strain evidence="9 10">JCM 16595</strain>
    </source>
</reference>
<dbReference type="AlphaFoldDB" id="A0A6N8J7E3"/>
<feature type="transmembrane region" description="Helical" evidence="8">
    <location>
        <begin position="281"/>
        <end position="300"/>
    </location>
</feature>
<evidence type="ECO:0000256" key="7">
    <source>
        <dbReference type="ARBA" id="ARBA00024033"/>
    </source>
</evidence>
<feature type="transmembrane region" description="Helical" evidence="8">
    <location>
        <begin position="124"/>
        <end position="147"/>
    </location>
</feature>
<name>A0A6N8J7E3_9BACT</name>
<proteinExistence type="inferred from homology"/>
<dbReference type="GO" id="GO:0005886">
    <property type="term" value="C:plasma membrane"/>
    <property type="evidence" value="ECO:0007669"/>
    <property type="project" value="UniProtKB-SubCell"/>
</dbReference>
<evidence type="ECO:0000256" key="8">
    <source>
        <dbReference type="SAM" id="Phobius"/>
    </source>
</evidence>
<comment type="subcellular location">
    <subcellularLocation>
        <location evidence="1">Cell membrane</location>
        <topology evidence="1">Multi-pass membrane protein</topology>
    </subcellularLocation>
</comment>
<sequence length="427" mass="50236">MTFKVYLPAYYIAMKYNKYLNFALLIIAVFYAIRSASEGHDFEVFVYAGGKILKGQNIYTPPFVQNLQYYYSPLFALLLSPFSYFLTIVPQLLWITLSYFLLYRIWNLSKEYFDVSVLSPKQMRLWLILSAFFALRFILIDIGYVQMTTLMLWATLESIRLIRRHHYILGAALLAFVINIKLLPLPFVAYLIYRKEFKAVLFIGVFYLVYLFLPAFYLGWQGNLDLVHQWFAIINPLNKEWTAEVEDGPSSLVALIPVYLMETQGTMPFKRNFVNLPFEQVMMILNIVRLAVVLLFFAFLRTLPFRKIETGIRQYWEMCYLFLVIPLLYPHQQQYAFLYTAPVFIYLSYYFIVNWTVVKERMNIFLWILLGIAVVSFTPIIGRDVISGYAYEVLLHYRILPMAGMLFIPVLLICKPDHLLKRSVTTA</sequence>
<dbReference type="EMBL" id="WRXO01000002">
    <property type="protein sequence ID" value="MVT40963.1"/>
    <property type="molecule type" value="Genomic_DNA"/>
</dbReference>
<feature type="transmembrane region" description="Helical" evidence="8">
    <location>
        <begin position="167"/>
        <end position="193"/>
    </location>
</feature>
<keyword evidence="10" id="KW-1185">Reference proteome</keyword>
<keyword evidence="6 8" id="KW-0472">Membrane</keyword>
<gene>
    <name evidence="9" type="ORF">GO495_10260</name>
</gene>
<feature type="transmembrane region" description="Helical" evidence="8">
    <location>
        <begin position="394"/>
        <end position="414"/>
    </location>
</feature>